<comment type="caution">
    <text evidence="4">The sequence shown here is derived from an EMBL/GenBank/DDBJ whole genome shotgun (WGS) entry which is preliminary data.</text>
</comment>
<dbReference type="AlphaFoldDB" id="A0A8H4QVA9"/>
<name>A0A8H4QVA9_9AGAR</name>
<feature type="domain" description="Homeobox" evidence="3">
    <location>
        <begin position="23"/>
        <end position="73"/>
    </location>
</feature>
<feature type="region of interest" description="Disordered" evidence="2">
    <location>
        <begin position="1"/>
        <end position="20"/>
    </location>
</feature>
<feature type="region of interest" description="Disordered" evidence="2">
    <location>
        <begin position="104"/>
        <end position="216"/>
    </location>
</feature>
<evidence type="ECO:0000256" key="1">
    <source>
        <dbReference type="PROSITE-ProRule" id="PRU00108"/>
    </source>
</evidence>
<dbReference type="SMART" id="SM00389">
    <property type="entry name" value="HOX"/>
    <property type="match status" value="1"/>
</dbReference>
<keyword evidence="5" id="KW-1185">Reference proteome</keyword>
<dbReference type="Proteomes" id="UP000521872">
    <property type="component" value="Unassembled WGS sequence"/>
</dbReference>
<feature type="compositionally biased region" description="Basic and acidic residues" evidence="2">
    <location>
        <begin position="1"/>
        <end position="13"/>
    </location>
</feature>
<keyword evidence="1" id="KW-0371">Homeobox</keyword>
<feature type="compositionally biased region" description="Polar residues" evidence="2">
    <location>
        <begin position="156"/>
        <end position="167"/>
    </location>
</feature>
<feature type="region of interest" description="Disordered" evidence="2">
    <location>
        <begin position="247"/>
        <end position="325"/>
    </location>
</feature>
<dbReference type="GO" id="GO:0005634">
    <property type="term" value="C:nucleus"/>
    <property type="evidence" value="ECO:0007669"/>
    <property type="project" value="UniProtKB-SubCell"/>
</dbReference>
<evidence type="ECO:0000256" key="2">
    <source>
        <dbReference type="SAM" id="MobiDB-lite"/>
    </source>
</evidence>
<feature type="DNA-binding region" description="Homeobox" evidence="1">
    <location>
        <begin position="25"/>
        <end position="74"/>
    </location>
</feature>
<dbReference type="EMBL" id="JAACJL010000030">
    <property type="protein sequence ID" value="KAF4617858.1"/>
    <property type="molecule type" value="Genomic_DNA"/>
</dbReference>
<dbReference type="PROSITE" id="PS50071">
    <property type="entry name" value="HOMEOBOX_2"/>
    <property type="match status" value="1"/>
</dbReference>
<dbReference type="GO" id="GO:0003677">
    <property type="term" value="F:DNA binding"/>
    <property type="evidence" value="ECO:0007669"/>
    <property type="project" value="UniProtKB-UniRule"/>
</dbReference>
<accession>A0A8H4QVA9</accession>
<gene>
    <name evidence="4" type="ORF">D9613_005723</name>
</gene>
<dbReference type="InterPro" id="IPR009057">
    <property type="entry name" value="Homeodomain-like_sf"/>
</dbReference>
<reference evidence="4 5" key="1">
    <citation type="submission" date="2019-12" db="EMBL/GenBank/DDBJ databases">
        <authorList>
            <person name="Floudas D."/>
            <person name="Bentzer J."/>
            <person name="Ahren D."/>
            <person name="Johansson T."/>
            <person name="Persson P."/>
            <person name="Tunlid A."/>
        </authorList>
    </citation>
    <scope>NUCLEOTIDE SEQUENCE [LARGE SCALE GENOMIC DNA]</scope>
    <source>
        <strain evidence="4 5">CBS 102.39</strain>
    </source>
</reference>
<dbReference type="Gene3D" id="1.10.10.60">
    <property type="entry name" value="Homeodomain-like"/>
    <property type="match status" value="1"/>
</dbReference>
<organism evidence="4 5">
    <name type="scientific">Agrocybe pediades</name>
    <dbReference type="NCBI Taxonomy" id="84607"/>
    <lineage>
        <taxon>Eukaryota</taxon>
        <taxon>Fungi</taxon>
        <taxon>Dikarya</taxon>
        <taxon>Basidiomycota</taxon>
        <taxon>Agaricomycotina</taxon>
        <taxon>Agaricomycetes</taxon>
        <taxon>Agaricomycetidae</taxon>
        <taxon>Agaricales</taxon>
        <taxon>Agaricineae</taxon>
        <taxon>Strophariaceae</taxon>
        <taxon>Agrocybe</taxon>
    </lineage>
</organism>
<keyword evidence="1" id="KW-0238">DNA-binding</keyword>
<evidence type="ECO:0000313" key="5">
    <source>
        <dbReference type="Proteomes" id="UP000521872"/>
    </source>
</evidence>
<feature type="region of interest" description="Disordered" evidence="2">
    <location>
        <begin position="67"/>
        <end position="92"/>
    </location>
</feature>
<dbReference type="InterPro" id="IPR001356">
    <property type="entry name" value="HD"/>
</dbReference>
<sequence>MPPEDAAKIEPTHTRNGPAIRATAGQASILRKAYNLSNVASPDQLQALSESTGLPAKWIHQWFGRQRLKDRKKSKQAATVPDASIRSSTSSVDTFHVKQEIIDVSLPPPMHSPALMSNSSGGLTSSESHSSVDKFLPAAASKAAKKKESAQPPDKTGTSRILRSTSKGDPAPTRLIALPTSSTNQNTSSIVQADRKPSTRRHGETATSKQYPPPFPLIAPPRRSALASESQGVVSSQHYHRSGLSANISDNFYQPRSDAPPAPVQPDEVASSFIPRRRSKSYKSATAYNQGPVFRTQFHNNGPSDYSPYAAGGHGGHGQRLAAAGPSVQHSENLECLNSRDPALNDPLYSTSTTNSTAVYSPSGNYSSPSQFVSQYQNPGNVYVPRPLAPAFDWGNHDSPEPSTSTSFPSASYHHNVYPPNQHIIDQSYHQPFYNQNDFSRELGSIDMYNRPQVNLNVRVQAQSVHFEDINTSMNPNIATTEQADSLSAIDPRFAPLRHLTDILSAYRDENGTYLRLLDERERPALTRCLLDKGLLERNPFQAAMGLALASRLGIQWEY</sequence>
<proteinExistence type="predicted"/>
<dbReference type="CDD" id="cd00086">
    <property type="entry name" value="homeodomain"/>
    <property type="match status" value="1"/>
</dbReference>
<feature type="compositionally biased region" description="Basic and acidic residues" evidence="2">
    <location>
        <begin position="193"/>
        <end position="204"/>
    </location>
</feature>
<evidence type="ECO:0000259" key="3">
    <source>
        <dbReference type="PROSITE" id="PS50071"/>
    </source>
</evidence>
<feature type="compositionally biased region" description="Low complexity" evidence="2">
    <location>
        <begin position="117"/>
        <end position="129"/>
    </location>
</feature>
<keyword evidence="1" id="KW-0539">Nucleus</keyword>
<protein>
    <recommendedName>
        <fullName evidence="3">Homeobox domain-containing protein</fullName>
    </recommendedName>
</protein>
<dbReference type="SUPFAM" id="SSF46689">
    <property type="entry name" value="Homeodomain-like"/>
    <property type="match status" value="1"/>
</dbReference>
<feature type="compositionally biased region" description="Polar residues" evidence="2">
    <location>
        <begin position="179"/>
        <end position="191"/>
    </location>
</feature>
<evidence type="ECO:0000313" key="4">
    <source>
        <dbReference type="EMBL" id="KAF4617858.1"/>
    </source>
</evidence>
<comment type="subcellular location">
    <subcellularLocation>
        <location evidence="1">Nucleus</location>
    </subcellularLocation>
</comment>